<dbReference type="RefSeq" id="WP_180721282.1">
    <property type="nucleotide sequence ID" value="NZ_AP023174.1"/>
</dbReference>
<dbReference type="InterPro" id="IPR049807">
    <property type="entry name" value="DpdD-like"/>
</dbReference>
<dbReference type="NCBIfam" id="NF041061">
    <property type="entry name" value="DpdD"/>
    <property type="match status" value="1"/>
</dbReference>
<sequence length="744" mass="83576">MASEHQLQLAQSAAACLDAFFAAPNLFVLPAARHDDTGEPNTNEVPEALVSAIQRTRKGEADLPMLLPFRSAADERVTWYACARDKQGERAVRADLDAFVGPGFADFDISTVPPKNADDLFTKHGFHAVRFTANRPKFDMHIVEQWCVYWELLQRKPKRRKLEHRTFAQLRAALDWALLAKNEAEASAAVAALREQHGLSAENRAFLDIRIAASFGRWDEILDHENFSHLLKLRLPPETFGDIWEALYETWIRPHEASGDPERLKKAFETQVRPAAGHLLRSLGRSRRPAALKSFVLHELSQTQPAVDLCTQWFAELGDHAFGPATAGIVKLIEALTPRNGFDVACEDMNLERYEQAYDLLSSLEDSVDVLIALLRCSKEIDDPERAVLTIARLEASDPAVAAEVQKNRTRLLGDVTRLAETFPPQDLKAQLLDEVESEPAAADNVVEFWRELANADALIKIDDAMQQRLLQSMEDEVLSNSGTFDALLPVWFDWIVERTRPHVPFIPLYDQLLDTIWVRDRYGESELELIKQAALHVVRAGPTPEQYRHLMERLKKMFDVVRSPHSMPWALDLADSLAMSPSRDDQARNQLLVAILSAGSEFLARLADAQKALLRLLANENSIPFTLPSQEVVRSVEPETTDSEARVMIYSLDSQATQRAMDMLKTLSPKLKVTTNCDTECTPRLRQSTRHADFVFFVSSVATHQAFFCIKDALRTPDALCHVQGTGTTRIVETVIKQIQAAG</sequence>
<evidence type="ECO:0000313" key="1">
    <source>
        <dbReference type="EMBL" id="BCF87094.1"/>
    </source>
</evidence>
<dbReference type="KEGG" id="plad:PPGU16_01610"/>
<protein>
    <submittedName>
        <fullName evidence="1">Uncharacterized protein</fullName>
    </submittedName>
</protein>
<gene>
    <name evidence="1" type="ORF">PPGU16_01610</name>
</gene>
<dbReference type="AlphaFoldDB" id="A0A7I8BES4"/>
<keyword evidence="2" id="KW-1185">Reference proteome</keyword>
<name>A0A7I8BES4_9BURK</name>
<organism evidence="1 2">
    <name type="scientific">Paraburkholderia largidicola</name>
    <dbReference type="NCBI Taxonomy" id="3014751"/>
    <lineage>
        <taxon>Bacteria</taxon>
        <taxon>Pseudomonadati</taxon>
        <taxon>Pseudomonadota</taxon>
        <taxon>Betaproteobacteria</taxon>
        <taxon>Burkholderiales</taxon>
        <taxon>Burkholderiaceae</taxon>
        <taxon>Paraburkholderia</taxon>
    </lineage>
</organism>
<dbReference type="Proteomes" id="UP000510888">
    <property type="component" value="Chromosome 1"/>
</dbReference>
<reference evidence="1 2" key="1">
    <citation type="journal article" date="2020" name="Genes (Basel)">
        <title>Genomic Comparison of Insect Gut Symbionts from Divergent Burkholderia Subclades.</title>
        <authorList>
            <person name="Takeshita K."/>
            <person name="Kikuchi Y."/>
        </authorList>
    </citation>
    <scope>NUCLEOTIDE SEQUENCE [LARGE SCALE GENOMIC DNA]</scope>
    <source>
        <strain evidence="1 2">PGU16</strain>
    </source>
</reference>
<evidence type="ECO:0000313" key="2">
    <source>
        <dbReference type="Proteomes" id="UP000510888"/>
    </source>
</evidence>
<dbReference type="EMBL" id="AP023174">
    <property type="protein sequence ID" value="BCF87094.1"/>
    <property type="molecule type" value="Genomic_DNA"/>
</dbReference>
<proteinExistence type="predicted"/>
<accession>A0A7I8BES4</accession>